<dbReference type="RefSeq" id="WP_154475505.1">
    <property type="nucleotide sequence ID" value="NZ_VULY01000018.1"/>
</dbReference>
<dbReference type="PROSITE" id="PS51379">
    <property type="entry name" value="4FE4S_FER_2"/>
    <property type="match status" value="1"/>
</dbReference>
<dbReference type="GO" id="GO:0005886">
    <property type="term" value="C:plasma membrane"/>
    <property type="evidence" value="ECO:0007669"/>
    <property type="project" value="TreeGrafter"/>
</dbReference>
<feature type="region of interest" description="Disordered" evidence="6">
    <location>
        <begin position="346"/>
        <end position="383"/>
    </location>
</feature>
<evidence type="ECO:0000259" key="7">
    <source>
        <dbReference type="PROSITE" id="PS51379"/>
    </source>
</evidence>
<dbReference type="InterPro" id="IPR017900">
    <property type="entry name" value="4Fe4S_Fe_S_CS"/>
</dbReference>
<evidence type="ECO:0000256" key="3">
    <source>
        <dbReference type="ARBA" id="ARBA00023002"/>
    </source>
</evidence>
<reference evidence="8 9" key="1">
    <citation type="submission" date="2019-08" db="EMBL/GenBank/DDBJ databases">
        <title>In-depth cultivation of the pig gut microbiome towards novel bacterial diversity and tailored functional studies.</title>
        <authorList>
            <person name="Wylensek D."/>
            <person name="Hitch T.C.A."/>
            <person name="Clavel T."/>
        </authorList>
    </citation>
    <scope>NUCLEOTIDE SEQUENCE [LARGE SCALE GENOMIC DNA]</scope>
    <source>
        <strain evidence="8 9">68-1-5</strain>
    </source>
</reference>
<evidence type="ECO:0000313" key="9">
    <source>
        <dbReference type="Proteomes" id="UP000434409"/>
    </source>
</evidence>
<evidence type="ECO:0000256" key="6">
    <source>
        <dbReference type="SAM" id="MobiDB-lite"/>
    </source>
</evidence>
<dbReference type="SUPFAM" id="SSF46548">
    <property type="entry name" value="alpha-helical ferredoxin"/>
    <property type="match status" value="1"/>
</dbReference>
<dbReference type="GO" id="GO:0016491">
    <property type="term" value="F:oxidoreductase activity"/>
    <property type="evidence" value="ECO:0007669"/>
    <property type="project" value="UniProtKB-KW"/>
</dbReference>
<dbReference type="GO" id="GO:0051539">
    <property type="term" value="F:4 iron, 4 sulfur cluster binding"/>
    <property type="evidence" value="ECO:0007669"/>
    <property type="project" value="UniProtKB-KW"/>
</dbReference>
<evidence type="ECO:0000256" key="5">
    <source>
        <dbReference type="ARBA" id="ARBA00023014"/>
    </source>
</evidence>
<gene>
    <name evidence="8" type="ORF">FYJ34_01155</name>
</gene>
<comment type="caution">
    <text evidence="8">The sequence shown here is derived from an EMBL/GenBank/DDBJ whole genome shotgun (WGS) entry which is preliminary data.</text>
</comment>
<dbReference type="InterPro" id="IPR051460">
    <property type="entry name" value="HdrC_iron-sulfur_subunit"/>
</dbReference>
<feature type="domain" description="4Fe-4S ferredoxin-type" evidence="7">
    <location>
        <begin position="46"/>
        <end position="71"/>
    </location>
</feature>
<dbReference type="PANTHER" id="PTHR43255:SF1">
    <property type="entry name" value="IRON-SULFUR-BINDING OXIDOREDUCTASE FADF-RELATED"/>
    <property type="match status" value="1"/>
</dbReference>
<keyword evidence="5" id="KW-0411">Iron-sulfur</keyword>
<keyword evidence="1" id="KW-0004">4Fe-4S</keyword>
<dbReference type="EMBL" id="VULY01000018">
    <property type="protein sequence ID" value="MSR92916.1"/>
    <property type="molecule type" value="Genomic_DNA"/>
</dbReference>
<dbReference type="Gene3D" id="3.30.70.20">
    <property type="match status" value="1"/>
</dbReference>
<evidence type="ECO:0000256" key="4">
    <source>
        <dbReference type="ARBA" id="ARBA00023004"/>
    </source>
</evidence>
<keyword evidence="9" id="KW-1185">Reference proteome</keyword>
<dbReference type="PROSITE" id="PS00198">
    <property type="entry name" value="4FE4S_FER_1"/>
    <property type="match status" value="1"/>
</dbReference>
<proteinExistence type="predicted"/>
<dbReference type="PANTHER" id="PTHR43255">
    <property type="entry name" value="IRON-SULFUR-BINDING OXIDOREDUCTASE FADF-RELATED-RELATED"/>
    <property type="match status" value="1"/>
</dbReference>
<evidence type="ECO:0000313" key="8">
    <source>
        <dbReference type="EMBL" id="MSR92916.1"/>
    </source>
</evidence>
<dbReference type="Proteomes" id="UP000434409">
    <property type="component" value="Unassembled WGS sequence"/>
</dbReference>
<evidence type="ECO:0000256" key="2">
    <source>
        <dbReference type="ARBA" id="ARBA00022723"/>
    </source>
</evidence>
<accession>A0A6N7UZA6</accession>
<keyword evidence="3" id="KW-0560">Oxidoreductase</keyword>
<organism evidence="8 9">
    <name type="scientific">Suipraeoptans intestinalis</name>
    <dbReference type="NCBI Taxonomy" id="2606628"/>
    <lineage>
        <taxon>Bacteria</taxon>
        <taxon>Bacillati</taxon>
        <taxon>Bacillota</taxon>
        <taxon>Clostridia</taxon>
        <taxon>Lachnospirales</taxon>
        <taxon>Lachnospiraceae</taxon>
        <taxon>Suipraeoptans</taxon>
    </lineage>
</organism>
<sequence>MDRQAQESGSKLPELSKNRTRQEACIHCKNCQRHCEFLTKYHLDIGDPKVKDLAYHCFLCGKCYAVCPMGIDGRQILLEQRISDCKTGRSHLKSVGYGLLLWEKESYRFRNTKNLTAGSVLFPGCNFPSFYPETTRYLAEKLYREKGIGTLLDCCKKPVDELGLEKETAEQLTNLENLLASGNIQEIIVLCPNCYSFLKPKLTVRVVSIYEKLTEWGWGQKVSQNRLFLPCPDREKKEMLKQIRPFLANPEEIIQSVQCCGMGGCASIREPELAFQLRRKVGKEPLSTYCATCSGNFVRGGCKDASHLLVEILGRKEQADTRHSLWNRARLKYYRLKKVPDMEKIRTANRDRHQSRKEIEGKNEKERRGLCIRGMQSQTEHEA</sequence>
<evidence type="ECO:0000256" key="1">
    <source>
        <dbReference type="ARBA" id="ARBA00022485"/>
    </source>
</evidence>
<dbReference type="InterPro" id="IPR004017">
    <property type="entry name" value="Cys_rich_dom"/>
</dbReference>
<name>A0A6N7UZA6_9FIRM</name>
<dbReference type="Pfam" id="PF02754">
    <property type="entry name" value="CCG"/>
    <property type="match status" value="1"/>
</dbReference>
<dbReference type="AlphaFoldDB" id="A0A6N7UZA6"/>
<keyword evidence="4" id="KW-0408">Iron</keyword>
<feature type="compositionally biased region" description="Basic and acidic residues" evidence="6">
    <location>
        <begin position="346"/>
        <end position="369"/>
    </location>
</feature>
<dbReference type="InterPro" id="IPR017896">
    <property type="entry name" value="4Fe4S_Fe-S-bd"/>
</dbReference>
<keyword evidence="2" id="KW-0479">Metal-binding</keyword>
<dbReference type="GO" id="GO:0046872">
    <property type="term" value="F:metal ion binding"/>
    <property type="evidence" value="ECO:0007669"/>
    <property type="project" value="UniProtKB-KW"/>
</dbReference>
<protein>
    <submittedName>
        <fullName evidence="8">(Fe-S)-binding protein</fullName>
    </submittedName>
</protein>